<comment type="caution">
    <text evidence="1">The sequence shown here is derived from an EMBL/GenBank/DDBJ whole genome shotgun (WGS) entry which is preliminary data.</text>
</comment>
<dbReference type="Gene3D" id="2.30.110.20">
    <property type="entry name" value="Hcp1-like"/>
    <property type="match status" value="1"/>
</dbReference>
<evidence type="ECO:0000313" key="2">
    <source>
        <dbReference type="Proteomes" id="UP001595791"/>
    </source>
</evidence>
<dbReference type="EMBL" id="JBHSBU010000002">
    <property type="protein sequence ID" value="MFC4161724.1"/>
    <property type="molecule type" value="Genomic_DNA"/>
</dbReference>
<dbReference type="SUPFAM" id="SSF141452">
    <property type="entry name" value="Hcp1-like"/>
    <property type="match status" value="1"/>
</dbReference>
<proteinExistence type="predicted"/>
<dbReference type="PANTHER" id="PTHR36152:SF5">
    <property type="entry name" value="PROTEIN HCP1"/>
    <property type="match status" value="1"/>
</dbReference>
<accession>A0ABV8MVD0</accession>
<name>A0ABV8MVD0_9NEIS</name>
<dbReference type="InterPro" id="IPR008514">
    <property type="entry name" value="T6SS_Hcp"/>
</dbReference>
<dbReference type="PANTHER" id="PTHR36152">
    <property type="entry name" value="CYTOPLASMIC PROTEIN-RELATED"/>
    <property type="match status" value="1"/>
</dbReference>
<dbReference type="RefSeq" id="WP_378168169.1">
    <property type="nucleotide sequence ID" value="NZ_JBHSBU010000002.1"/>
</dbReference>
<dbReference type="InterPro" id="IPR053165">
    <property type="entry name" value="HSI-I_assembly_Hcp1"/>
</dbReference>
<dbReference type="InterPro" id="IPR036624">
    <property type="entry name" value="Hcp1-lik_sf"/>
</dbReference>
<protein>
    <submittedName>
        <fullName evidence="1">Hcp family type VI secretion system effector</fullName>
    </submittedName>
</protein>
<organism evidence="1 2">
    <name type="scientific">Chitinimonas lacunae</name>
    <dbReference type="NCBI Taxonomy" id="1963018"/>
    <lineage>
        <taxon>Bacteria</taxon>
        <taxon>Pseudomonadati</taxon>
        <taxon>Pseudomonadota</taxon>
        <taxon>Betaproteobacteria</taxon>
        <taxon>Neisseriales</taxon>
        <taxon>Chitinibacteraceae</taxon>
        <taxon>Chitinimonas</taxon>
    </lineage>
</organism>
<dbReference type="Proteomes" id="UP001595791">
    <property type="component" value="Unassembled WGS sequence"/>
</dbReference>
<evidence type="ECO:0000313" key="1">
    <source>
        <dbReference type="EMBL" id="MFC4161724.1"/>
    </source>
</evidence>
<sequence>MAQPNGNMFLKIEGVNGESQVDQHKGEIDVQSFSWGMTQGTSIHVGQGGGHGRVSIHDLSFTHYVDKSSPILMLKCMNGSHFPKATLTVRKSGGDSLAFYKIIMDKVFVTSVSTGGSNSQGDGLMETVTLTFAQVDIEYTPQSNEGGGTGVVNAGWDIQANKAK</sequence>
<dbReference type="Pfam" id="PF05638">
    <property type="entry name" value="T6SS_HCP"/>
    <property type="match status" value="1"/>
</dbReference>
<gene>
    <name evidence="1" type="ORF">ACFOW7_20520</name>
</gene>
<keyword evidence="2" id="KW-1185">Reference proteome</keyword>
<reference evidence="2" key="1">
    <citation type="journal article" date="2019" name="Int. J. Syst. Evol. Microbiol.">
        <title>The Global Catalogue of Microorganisms (GCM) 10K type strain sequencing project: providing services to taxonomists for standard genome sequencing and annotation.</title>
        <authorList>
            <consortium name="The Broad Institute Genomics Platform"/>
            <consortium name="The Broad Institute Genome Sequencing Center for Infectious Disease"/>
            <person name="Wu L."/>
            <person name="Ma J."/>
        </authorList>
    </citation>
    <scope>NUCLEOTIDE SEQUENCE [LARGE SCALE GENOMIC DNA]</scope>
    <source>
        <strain evidence="2">LMG 29894</strain>
    </source>
</reference>